<dbReference type="InterPro" id="IPR037069">
    <property type="entry name" value="AcylCoA_DH/ox_N_sf"/>
</dbReference>
<organism evidence="11">
    <name type="scientific">freshwater metagenome</name>
    <dbReference type="NCBI Taxonomy" id="449393"/>
    <lineage>
        <taxon>unclassified sequences</taxon>
        <taxon>metagenomes</taxon>
        <taxon>ecological metagenomes</taxon>
    </lineage>
</organism>
<reference evidence="11" key="1">
    <citation type="submission" date="2020-05" db="EMBL/GenBank/DDBJ databases">
        <authorList>
            <person name="Chiriac C."/>
            <person name="Salcher M."/>
            <person name="Ghai R."/>
            <person name="Kavagutti S V."/>
        </authorList>
    </citation>
    <scope>NUCLEOTIDE SEQUENCE</scope>
</reference>
<evidence type="ECO:0000259" key="8">
    <source>
        <dbReference type="Pfam" id="PF02771"/>
    </source>
</evidence>
<name>A0A6J6Z3K0_9ZZZZ</name>
<feature type="domain" description="Acyl-CoA dehydrogenase/oxidase C-terminal" evidence="6">
    <location>
        <begin position="234"/>
        <end position="385"/>
    </location>
</feature>
<dbReference type="SUPFAM" id="SSF47203">
    <property type="entry name" value="Acyl-CoA dehydrogenase C-terminal domain-like"/>
    <property type="match status" value="1"/>
</dbReference>
<evidence type="ECO:0000256" key="1">
    <source>
        <dbReference type="ARBA" id="ARBA00001974"/>
    </source>
</evidence>
<evidence type="ECO:0000259" key="7">
    <source>
        <dbReference type="Pfam" id="PF02770"/>
    </source>
</evidence>
<dbReference type="InterPro" id="IPR046373">
    <property type="entry name" value="Acyl-CoA_Oxase/DH_mid-dom_sf"/>
</dbReference>
<accession>A0A6J6Z3K0</accession>
<dbReference type="Pfam" id="PF02770">
    <property type="entry name" value="Acyl-CoA_dh_M"/>
    <property type="match status" value="1"/>
</dbReference>
<dbReference type="Gene3D" id="2.40.110.10">
    <property type="entry name" value="Butyryl-CoA Dehydrogenase, subunit A, domain 2"/>
    <property type="match status" value="1"/>
</dbReference>
<dbReference type="EMBL" id="CAFAAV010000062">
    <property type="protein sequence ID" value="CAB4815325.1"/>
    <property type="molecule type" value="Genomic_DNA"/>
</dbReference>
<keyword evidence="5" id="KW-0560">Oxidoreductase</keyword>
<dbReference type="InterPro" id="IPR006091">
    <property type="entry name" value="Acyl-CoA_Oxase/DH_mid-dom"/>
</dbReference>
<evidence type="ECO:0000313" key="12">
    <source>
        <dbReference type="EMBL" id="CAB4853190.1"/>
    </source>
</evidence>
<dbReference type="Pfam" id="PF02771">
    <property type="entry name" value="Acyl-CoA_dh_N"/>
    <property type="match status" value="1"/>
</dbReference>
<dbReference type="PANTHER" id="PTHR43292">
    <property type="entry name" value="ACYL-COA DEHYDROGENASE"/>
    <property type="match status" value="1"/>
</dbReference>
<dbReference type="InterPro" id="IPR009075">
    <property type="entry name" value="AcylCo_DH/oxidase_C"/>
</dbReference>
<comment type="cofactor">
    <cofactor evidence="1">
        <name>FAD</name>
        <dbReference type="ChEBI" id="CHEBI:57692"/>
    </cofactor>
</comment>
<dbReference type="GO" id="GO:0050660">
    <property type="term" value="F:flavin adenine dinucleotide binding"/>
    <property type="evidence" value="ECO:0007669"/>
    <property type="project" value="InterPro"/>
</dbReference>
<comment type="similarity">
    <text evidence="2">Belongs to the acyl-CoA dehydrogenase family.</text>
</comment>
<dbReference type="InterPro" id="IPR052161">
    <property type="entry name" value="Mycobact_Acyl-CoA_DH"/>
</dbReference>
<keyword evidence="3" id="KW-0285">Flavoprotein</keyword>
<sequence>MDFTYPPELDTFRAEIRAWLEQHLTGEFLELGNGEDLGADTWPLRCRWEQEMGAGGWIGLEWPTAYGGREVSAMESLVFAEEYARASGPTRAGTFGEGLIGPTLVHFGSDMQKERFLGPILRGEEIWCQGFSEPGAGSDLAGLATKARLEGDRWVIDGQKVWTSQAHLSEWIFVLARTDGAAAKHKGISFFLVPLDQPGIEIRPLVDMLGDQHFCEVFFDGATTAADMIVGEPGDGWKIAMATLGFERGTAFVGQLKKFATELDIVIGLARERGLTSDPVMRQRLAQSHIGLELMRFGLFRTVTSVVRYGRPGPEASIGKLQWSKWHQELTELCTDILGAEATLDHHRTKGLLHDLQHSFLFARSQTIYAGSSEVQHNIIGERVLGLPKD</sequence>
<dbReference type="Pfam" id="PF00441">
    <property type="entry name" value="Acyl-CoA_dh_1"/>
    <property type="match status" value="1"/>
</dbReference>
<dbReference type="FunFam" id="2.40.110.10:FF:000011">
    <property type="entry name" value="Acyl-CoA dehydrogenase FadE34"/>
    <property type="match status" value="1"/>
</dbReference>
<keyword evidence="4" id="KW-0274">FAD</keyword>
<dbReference type="EMBL" id="CAEZYF010000041">
    <property type="protein sequence ID" value="CAB4750122.1"/>
    <property type="molecule type" value="Genomic_DNA"/>
</dbReference>
<gene>
    <name evidence="10" type="ORF">UFOPK2656_03491</name>
    <name evidence="11" type="ORF">UFOPK3099_01023</name>
    <name evidence="12" type="ORF">UFOPK3267_02715</name>
    <name evidence="13" type="ORF">UFOPK3651_03488</name>
    <name evidence="14" type="ORF">UFOPK3931_00002</name>
    <name evidence="9" type="ORF">UFOPK4189_03353</name>
</gene>
<dbReference type="EMBL" id="CAESGF010000037">
    <property type="protein sequence ID" value="CAB4365611.1"/>
    <property type="molecule type" value="Genomic_DNA"/>
</dbReference>
<dbReference type="InterPro" id="IPR009100">
    <property type="entry name" value="AcylCoA_DH/oxidase_NM_dom_sf"/>
</dbReference>
<dbReference type="GO" id="GO:0005886">
    <property type="term" value="C:plasma membrane"/>
    <property type="evidence" value="ECO:0007669"/>
    <property type="project" value="TreeGrafter"/>
</dbReference>
<evidence type="ECO:0000256" key="2">
    <source>
        <dbReference type="ARBA" id="ARBA00009347"/>
    </source>
</evidence>
<evidence type="ECO:0000259" key="6">
    <source>
        <dbReference type="Pfam" id="PF00441"/>
    </source>
</evidence>
<dbReference type="InterPro" id="IPR013786">
    <property type="entry name" value="AcylCoA_DH/ox_N"/>
</dbReference>
<evidence type="ECO:0000313" key="9">
    <source>
        <dbReference type="EMBL" id="CAB4365611.1"/>
    </source>
</evidence>
<dbReference type="EMBL" id="CAFBMT010000048">
    <property type="protein sequence ID" value="CAB4960592.1"/>
    <property type="molecule type" value="Genomic_DNA"/>
</dbReference>
<dbReference type="Gene3D" id="1.10.540.10">
    <property type="entry name" value="Acyl-CoA dehydrogenase/oxidase, N-terminal domain"/>
    <property type="match status" value="1"/>
</dbReference>
<dbReference type="AlphaFoldDB" id="A0A6J6Z3K0"/>
<evidence type="ECO:0000313" key="13">
    <source>
        <dbReference type="EMBL" id="CAB4960592.1"/>
    </source>
</evidence>
<dbReference type="EMBL" id="CAFBOL010000001">
    <property type="protein sequence ID" value="CAB4969844.1"/>
    <property type="molecule type" value="Genomic_DNA"/>
</dbReference>
<dbReference type="EMBL" id="CAFBIY010000213">
    <property type="protein sequence ID" value="CAB4853190.1"/>
    <property type="molecule type" value="Genomic_DNA"/>
</dbReference>
<dbReference type="InterPro" id="IPR036250">
    <property type="entry name" value="AcylCo_DH-like_C"/>
</dbReference>
<evidence type="ECO:0000313" key="14">
    <source>
        <dbReference type="EMBL" id="CAB4969844.1"/>
    </source>
</evidence>
<evidence type="ECO:0000313" key="10">
    <source>
        <dbReference type="EMBL" id="CAB4750122.1"/>
    </source>
</evidence>
<dbReference type="GO" id="GO:0016627">
    <property type="term" value="F:oxidoreductase activity, acting on the CH-CH group of donors"/>
    <property type="evidence" value="ECO:0007669"/>
    <property type="project" value="InterPro"/>
</dbReference>
<proteinExistence type="inferred from homology"/>
<dbReference type="PANTHER" id="PTHR43292:SF3">
    <property type="entry name" value="ACYL-COA DEHYDROGENASE FADE29"/>
    <property type="match status" value="1"/>
</dbReference>
<evidence type="ECO:0000256" key="4">
    <source>
        <dbReference type="ARBA" id="ARBA00022827"/>
    </source>
</evidence>
<protein>
    <submittedName>
        <fullName evidence="11">Unannotated protein</fullName>
    </submittedName>
</protein>
<feature type="domain" description="Acyl-CoA oxidase/dehydrogenase middle" evidence="7">
    <location>
        <begin position="128"/>
        <end position="220"/>
    </location>
</feature>
<dbReference type="SUPFAM" id="SSF56645">
    <property type="entry name" value="Acyl-CoA dehydrogenase NM domain-like"/>
    <property type="match status" value="1"/>
</dbReference>
<evidence type="ECO:0000256" key="5">
    <source>
        <dbReference type="ARBA" id="ARBA00023002"/>
    </source>
</evidence>
<feature type="domain" description="Acyl-CoA dehydrogenase/oxidase N-terminal" evidence="8">
    <location>
        <begin position="7"/>
        <end position="124"/>
    </location>
</feature>
<evidence type="ECO:0000256" key="3">
    <source>
        <dbReference type="ARBA" id="ARBA00022630"/>
    </source>
</evidence>
<evidence type="ECO:0000313" key="11">
    <source>
        <dbReference type="EMBL" id="CAB4815325.1"/>
    </source>
</evidence>
<dbReference type="Gene3D" id="1.20.140.10">
    <property type="entry name" value="Butyryl-CoA Dehydrogenase, subunit A, domain 3"/>
    <property type="match status" value="1"/>
</dbReference>